<dbReference type="EMBL" id="CP028476">
    <property type="protein sequence ID" value="AVW93599.1"/>
    <property type="molecule type" value="Genomic_DNA"/>
</dbReference>
<dbReference type="GO" id="GO:0008146">
    <property type="term" value="F:sulfotransferase activity"/>
    <property type="evidence" value="ECO:0007669"/>
    <property type="project" value="InterPro"/>
</dbReference>
<name>A0A2R4M962_9RHOB</name>
<dbReference type="RefSeq" id="WP_107722838.1">
    <property type="nucleotide sequence ID" value="NZ_CP028476.1"/>
</dbReference>
<evidence type="ECO:0000313" key="2">
    <source>
        <dbReference type="Proteomes" id="UP000241447"/>
    </source>
</evidence>
<dbReference type="SUPFAM" id="SSF52540">
    <property type="entry name" value="P-loop containing nucleoside triphosphate hydrolases"/>
    <property type="match status" value="1"/>
</dbReference>
<evidence type="ECO:0008006" key="3">
    <source>
        <dbReference type="Google" id="ProtNLM"/>
    </source>
</evidence>
<geneLocation type="plasmid" evidence="2">
    <name>pcblh4d</name>
</geneLocation>
<keyword evidence="1" id="KW-0614">Plasmid</keyword>
<dbReference type="Pfam" id="PF03567">
    <property type="entry name" value="Sulfotransfer_2"/>
    <property type="match status" value="1"/>
</dbReference>
<evidence type="ECO:0000313" key="1">
    <source>
        <dbReference type="EMBL" id="AVW93599.1"/>
    </source>
</evidence>
<dbReference type="OrthoDB" id="7444642at2"/>
<gene>
    <name evidence="1" type="ORF">DA792_21405</name>
</gene>
<sequence length="251" mass="28642">MVNIIREADKFVFVHIPKCGGSSIAIGLTAALDPPLPGEIRYTGLKLDTREGLGTYMDAHKPLWMLRDYFPDELAAYRNCACFAVARDPFKRFISAVQQHIREFGNSNIAEMSDAEVNQTLDHIMDHITTHRDNVGGEYVHFIPQYDYVFLDGERIVEHVYPLENLDAMATHIATVIKRFGKPLRKVMPSGLYWSVKSFVIKSMTKYLPDNSLDALHSDRVRAFVKEYYANDTWLYDEARQMIASQTAQAS</sequence>
<protein>
    <recommendedName>
        <fullName evidence="3">Sulfotransferase family protein</fullName>
    </recommendedName>
</protein>
<dbReference type="AlphaFoldDB" id="A0A2R4M962"/>
<reference evidence="1 2" key="1">
    <citation type="submission" date="2018-03" db="EMBL/GenBank/DDBJ databases">
        <title>The Complete Genome of Celeribacter baekdonensis strain LH4, a Thiosulfate-Oxidizing Alphaproteobacterium Isolated from Gulf of Mexico Continental Slope Sediments.</title>
        <authorList>
            <person name="Flood B.E."/>
            <person name="Bailey J.V."/>
            <person name="Leprich D."/>
        </authorList>
    </citation>
    <scope>NUCLEOTIDE SEQUENCE [LARGE SCALE GENOMIC DNA]</scope>
    <source>
        <strain evidence="1 2">LH4</strain>
        <plasmid evidence="2">Plasmid pcblh4d</plasmid>
    </source>
</reference>
<dbReference type="InterPro" id="IPR005331">
    <property type="entry name" value="Sulfotransferase"/>
</dbReference>
<organism evidence="1 2">
    <name type="scientific">Celeribacter baekdonensis</name>
    <dbReference type="NCBI Taxonomy" id="875171"/>
    <lineage>
        <taxon>Bacteria</taxon>
        <taxon>Pseudomonadati</taxon>
        <taxon>Pseudomonadota</taxon>
        <taxon>Alphaproteobacteria</taxon>
        <taxon>Rhodobacterales</taxon>
        <taxon>Roseobacteraceae</taxon>
        <taxon>Celeribacter</taxon>
    </lineage>
</organism>
<dbReference type="GO" id="GO:0016020">
    <property type="term" value="C:membrane"/>
    <property type="evidence" value="ECO:0007669"/>
    <property type="project" value="InterPro"/>
</dbReference>
<dbReference type="Gene3D" id="3.40.50.300">
    <property type="entry name" value="P-loop containing nucleotide triphosphate hydrolases"/>
    <property type="match status" value="1"/>
</dbReference>
<dbReference type="KEGG" id="cbak:DA792_21405"/>
<proteinExistence type="predicted"/>
<accession>A0A2R4M962</accession>
<dbReference type="InterPro" id="IPR027417">
    <property type="entry name" value="P-loop_NTPase"/>
</dbReference>
<dbReference type="Proteomes" id="UP000241447">
    <property type="component" value="Plasmid pCBLh4d"/>
</dbReference>